<reference evidence="1 2" key="1">
    <citation type="submission" date="2020-04" db="EMBL/GenBank/DDBJ databases">
        <title>Plant Genome Project.</title>
        <authorList>
            <person name="Zhang R.-G."/>
        </authorList>
    </citation>
    <scope>NUCLEOTIDE SEQUENCE [LARGE SCALE GENOMIC DNA]</scope>
    <source>
        <strain evidence="1">YNK0</strain>
        <tissue evidence="1">Leaf</tissue>
    </source>
</reference>
<dbReference type="Proteomes" id="UP000655225">
    <property type="component" value="Unassembled WGS sequence"/>
</dbReference>
<sequence length="116" mass="12037">MSGLPPLRAMASSPHSPHCGLCAATAIGLCPHKPMKKPISYSILQKHLANILTLLAEFVEGGEEESLVGCKSGALSTSSSHCSSERNPHCKLLCVLGDKSATTAGDQSVSVCHCAH</sequence>
<evidence type="ECO:0000313" key="2">
    <source>
        <dbReference type="Proteomes" id="UP000655225"/>
    </source>
</evidence>
<organism evidence="1 2">
    <name type="scientific">Tetracentron sinense</name>
    <name type="common">Spur-leaf</name>
    <dbReference type="NCBI Taxonomy" id="13715"/>
    <lineage>
        <taxon>Eukaryota</taxon>
        <taxon>Viridiplantae</taxon>
        <taxon>Streptophyta</taxon>
        <taxon>Embryophyta</taxon>
        <taxon>Tracheophyta</taxon>
        <taxon>Spermatophyta</taxon>
        <taxon>Magnoliopsida</taxon>
        <taxon>Trochodendrales</taxon>
        <taxon>Trochodendraceae</taxon>
        <taxon>Tetracentron</taxon>
    </lineage>
</organism>
<evidence type="ECO:0000313" key="1">
    <source>
        <dbReference type="EMBL" id="KAF8401764.1"/>
    </source>
</evidence>
<keyword evidence="2" id="KW-1185">Reference proteome</keyword>
<gene>
    <name evidence="1" type="ORF">HHK36_012710</name>
</gene>
<dbReference type="EMBL" id="JABCRI010000008">
    <property type="protein sequence ID" value="KAF8401764.1"/>
    <property type="molecule type" value="Genomic_DNA"/>
</dbReference>
<dbReference type="AlphaFoldDB" id="A0A835DIX7"/>
<protein>
    <submittedName>
        <fullName evidence="1">Uncharacterized protein</fullName>
    </submittedName>
</protein>
<accession>A0A835DIX7</accession>
<proteinExistence type="predicted"/>
<name>A0A835DIX7_TETSI</name>
<comment type="caution">
    <text evidence="1">The sequence shown here is derived from an EMBL/GenBank/DDBJ whole genome shotgun (WGS) entry which is preliminary data.</text>
</comment>